<dbReference type="EMBL" id="JANQDX010000012">
    <property type="protein sequence ID" value="KAL0915018.1"/>
    <property type="molecule type" value="Genomic_DNA"/>
</dbReference>
<evidence type="ECO:0000313" key="2">
    <source>
        <dbReference type="EMBL" id="KAL0915018.1"/>
    </source>
</evidence>
<organism evidence="2 3">
    <name type="scientific">Dendrobium thyrsiflorum</name>
    <name type="common">Pinecone-like raceme dendrobium</name>
    <name type="synonym">Orchid</name>
    <dbReference type="NCBI Taxonomy" id="117978"/>
    <lineage>
        <taxon>Eukaryota</taxon>
        <taxon>Viridiplantae</taxon>
        <taxon>Streptophyta</taxon>
        <taxon>Embryophyta</taxon>
        <taxon>Tracheophyta</taxon>
        <taxon>Spermatophyta</taxon>
        <taxon>Magnoliopsida</taxon>
        <taxon>Liliopsida</taxon>
        <taxon>Asparagales</taxon>
        <taxon>Orchidaceae</taxon>
        <taxon>Epidendroideae</taxon>
        <taxon>Malaxideae</taxon>
        <taxon>Dendrobiinae</taxon>
        <taxon>Dendrobium</taxon>
    </lineage>
</organism>
<gene>
    <name evidence="2" type="ORF">M5K25_015415</name>
</gene>
<dbReference type="Proteomes" id="UP001552299">
    <property type="component" value="Unassembled WGS sequence"/>
</dbReference>
<accession>A0ABD0UQB0</accession>
<feature type="compositionally biased region" description="Basic and acidic residues" evidence="1">
    <location>
        <begin position="44"/>
        <end position="57"/>
    </location>
</feature>
<feature type="region of interest" description="Disordered" evidence="1">
    <location>
        <begin position="43"/>
        <end position="70"/>
    </location>
</feature>
<proteinExistence type="predicted"/>
<evidence type="ECO:0000313" key="3">
    <source>
        <dbReference type="Proteomes" id="UP001552299"/>
    </source>
</evidence>
<protein>
    <submittedName>
        <fullName evidence="2">Uncharacterized protein</fullName>
    </submittedName>
</protein>
<evidence type="ECO:0000256" key="1">
    <source>
        <dbReference type="SAM" id="MobiDB-lite"/>
    </source>
</evidence>
<sequence length="70" mass="7716">MSSYQASEELRKKKGRGNPSPKRGQIKIKMMKDILSFFIGSSNKQEEAAKQDSREDSASASLIKGTSPKP</sequence>
<reference evidence="2 3" key="1">
    <citation type="journal article" date="2024" name="Plant Biotechnol. J.">
        <title>Dendrobium thyrsiflorum genome and its molecular insights into genes involved in important horticultural traits.</title>
        <authorList>
            <person name="Chen B."/>
            <person name="Wang J.Y."/>
            <person name="Zheng P.J."/>
            <person name="Li K.L."/>
            <person name="Liang Y.M."/>
            <person name="Chen X.F."/>
            <person name="Zhang C."/>
            <person name="Zhao X."/>
            <person name="He X."/>
            <person name="Zhang G.Q."/>
            <person name="Liu Z.J."/>
            <person name="Xu Q."/>
        </authorList>
    </citation>
    <scope>NUCLEOTIDE SEQUENCE [LARGE SCALE GENOMIC DNA]</scope>
    <source>
        <strain evidence="2">GZMU011</strain>
    </source>
</reference>
<feature type="region of interest" description="Disordered" evidence="1">
    <location>
        <begin position="1"/>
        <end position="27"/>
    </location>
</feature>
<name>A0ABD0UQB0_DENTH</name>
<dbReference type="AlphaFoldDB" id="A0ABD0UQB0"/>
<comment type="caution">
    <text evidence="2">The sequence shown here is derived from an EMBL/GenBank/DDBJ whole genome shotgun (WGS) entry which is preliminary data.</text>
</comment>
<keyword evidence="3" id="KW-1185">Reference proteome</keyword>